<protein>
    <submittedName>
        <fullName evidence="1">Uncharacterized protein</fullName>
    </submittedName>
</protein>
<accession>A0A0V1PTN5</accession>
<evidence type="ECO:0000313" key="1">
    <source>
        <dbReference type="EMBL" id="KRZ99342.1"/>
    </source>
</evidence>
<dbReference type="InterPro" id="IPR029058">
    <property type="entry name" value="AB_hydrolase_fold"/>
</dbReference>
<dbReference type="Proteomes" id="UP000054251">
    <property type="component" value="Unassembled WGS sequence"/>
</dbReference>
<sequence length="310" mass="34609">MTSLLSPQVGKVHEYLPRLTAFEFDANKDNTPTPNVVLFIGGLSDGLLTVPYLPRLAESIGSIDSEHGKWVLVQALISSSYLGWGTGSLEADAKELSLLVRYLRSEKGGSRKKIVLMGHLTGCQDAMQYLTKLCKKTDVAEDILLDGVILQAPVSDREAVGHYMGGPKKLEPLLEKCEKEYLSVGKAKYILPHEFDIFETPVTAYRFYSLMSVRGDDDYFSSDLNPEDFKQTFGVFDRPLLVLYGSKDECVPNFVDRERLVELWKNATDSKYWSPLSKVLKGASHNIGPTSDEGTIDDFLETVHKFILSI</sequence>
<dbReference type="AlphaFoldDB" id="A0A0V1PTN5"/>
<dbReference type="RefSeq" id="XP_015465445.1">
    <property type="nucleotide sequence ID" value="XM_015613717.1"/>
</dbReference>
<reference evidence="1 2" key="1">
    <citation type="submission" date="2015-11" db="EMBL/GenBank/DDBJ databases">
        <title>The genome of Debaryomyces fabryi.</title>
        <authorList>
            <person name="Tafer H."/>
            <person name="Lopandic K."/>
        </authorList>
    </citation>
    <scope>NUCLEOTIDE SEQUENCE [LARGE SCALE GENOMIC DNA]</scope>
    <source>
        <strain evidence="1 2">CBS 789</strain>
    </source>
</reference>
<name>A0A0V1PTN5_9ASCO</name>
<proteinExistence type="predicted"/>
<evidence type="ECO:0000313" key="2">
    <source>
        <dbReference type="Proteomes" id="UP000054251"/>
    </source>
</evidence>
<dbReference type="Gene3D" id="3.40.50.1820">
    <property type="entry name" value="alpha/beta hydrolase"/>
    <property type="match status" value="1"/>
</dbReference>
<keyword evidence="2" id="KW-1185">Reference proteome</keyword>
<dbReference type="EMBL" id="LMYN01000151">
    <property type="protein sequence ID" value="KRZ99342.1"/>
    <property type="molecule type" value="Genomic_DNA"/>
</dbReference>
<dbReference type="PANTHER" id="PTHR31591:SF1">
    <property type="entry name" value="UPF0613 PROTEIN PB24D3.06C"/>
    <property type="match status" value="1"/>
</dbReference>
<dbReference type="OrthoDB" id="10034502at2759"/>
<gene>
    <name evidence="1" type="ORF">AC631_04888</name>
</gene>
<dbReference type="PANTHER" id="PTHR31591">
    <property type="entry name" value="UPF0613 PROTEIN PB24D3.06C"/>
    <property type="match status" value="1"/>
</dbReference>
<dbReference type="InterPro" id="IPR013744">
    <property type="entry name" value="SidJ"/>
</dbReference>
<dbReference type="GeneID" id="26841897"/>
<dbReference type="Pfam" id="PF08538">
    <property type="entry name" value="DUF1749"/>
    <property type="match status" value="1"/>
</dbReference>
<comment type="caution">
    <text evidence="1">The sequence shown here is derived from an EMBL/GenBank/DDBJ whole genome shotgun (WGS) entry which is preliminary data.</text>
</comment>
<organism evidence="1 2">
    <name type="scientific">Debaryomyces fabryi</name>
    <dbReference type="NCBI Taxonomy" id="58627"/>
    <lineage>
        <taxon>Eukaryota</taxon>
        <taxon>Fungi</taxon>
        <taxon>Dikarya</taxon>
        <taxon>Ascomycota</taxon>
        <taxon>Saccharomycotina</taxon>
        <taxon>Pichiomycetes</taxon>
        <taxon>Debaryomycetaceae</taxon>
        <taxon>Debaryomyces</taxon>
    </lineage>
</organism>
<dbReference type="SUPFAM" id="SSF53474">
    <property type="entry name" value="alpha/beta-Hydrolases"/>
    <property type="match status" value="1"/>
</dbReference>